<reference evidence="2 3" key="1">
    <citation type="submission" date="2019-02" db="EMBL/GenBank/DDBJ databases">
        <authorList>
            <person name="Lehtovirta-Morley E L."/>
        </authorList>
    </citation>
    <scope>NUCLEOTIDE SEQUENCE [LARGE SCALE GENOMIC DNA]</scope>
    <source>
        <strain evidence="2">NFRAN1</strain>
    </source>
</reference>
<feature type="transmembrane region" description="Helical" evidence="1">
    <location>
        <begin position="34"/>
        <end position="50"/>
    </location>
</feature>
<dbReference type="EMBL" id="LR216287">
    <property type="protein sequence ID" value="VFJ13402.1"/>
    <property type="molecule type" value="Genomic_DNA"/>
</dbReference>
<keyword evidence="1" id="KW-0472">Membrane</keyword>
<dbReference type="GeneID" id="39420514"/>
<sequence>MNLTIIIAVAASICTAIAGILHLTMLPAPNTNMTILFLVGGIGQIFWVIPTIRRWGLTWDCIGIAGTIAFILIWTITRMPDNPITGRAGRVGESAIIIEIFQIAFVVLLGLLISKQKASPNIKT</sequence>
<dbReference type="AlphaFoldDB" id="A0A484I9B3"/>
<dbReference type="RefSeq" id="WP_134483299.1">
    <property type="nucleotide sequence ID" value="NZ_LR216287.1"/>
</dbReference>
<protein>
    <submittedName>
        <fullName evidence="2">Uncharacterized protein</fullName>
    </submittedName>
</protein>
<keyword evidence="1" id="KW-1133">Transmembrane helix</keyword>
<gene>
    <name evidence="2" type="ORF">NFRAN_1080</name>
</gene>
<evidence type="ECO:0000313" key="3">
    <source>
        <dbReference type="Proteomes" id="UP000294299"/>
    </source>
</evidence>
<proteinExistence type="predicted"/>
<dbReference type="OrthoDB" id="12071at2157"/>
<evidence type="ECO:0000256" key="1">
    <source>
        <dbReference type="SAM" id="Phobius"/>
    </source>
</evidence>
<feature type="transmembrane region" description="Helical" evidence="1">
    <location>
        <begin position="57"/>
        <end position="76"/>
    </location>
</feature>
<keyword evidence="1" id="KW-0812">Transmembrane</keyword>
<dbReference type="Proteomes" id="UP000294299">
    <property type="component" value="Chromosome NFRAN"/>
</dbReference>
<keyword evidence="3" id="KW-1185">Reference proteome</keyword>
<name>A0A484I9B3_9ARCH</name>
<feature type="transmembrane region" description="Helical" evidence="1">
    <location>
        <begin position="96"/>
        <end position="114"/>
    </location>
</feature>
<organism evidence="2 3">
    <name type="scientific">Candidatus Nitrosocosmicus franklandianus</name>
    <dbReference type="NCBI Taxonomy" id="1798806"/>
    <lineage>
        <taxon>Archaea</taxon>
        <taxon>Nitrososphaerota</taxon>
        <taxon>Nitrososphaeria</taxon>
        <taxon>Nitrososphaerales</taxon>
        <taxon>Nitrososphaeraceae</taxon>
        <taxon>Candidatus Nitrosocosmicus</taxon>
    </lineage>
</organism>
<evidence type="ECO:0000313" key="2">
    <source>
        <dbReference type="EMBL" id="VFJ13402.1"/>
    </source>
</evidence>
<dbReference type="KEGG" id="nfn:NFRAN_1080"/>
<accession>A0A484I9B3</accession>